<accession>A0A9E4K3A4</accession>
<dbReference type="EMBL" id="JAEPDI010000002">
    <property type="protein sequence ID" value="MCG7938259.1"/>
    <property type="molecule type" value="Genomic_DNA"/>
</dbReference>
<gene>
    <name evidence="1" type="ORF">JAZ04_05285</name>
</gene>
<organism evidence="1 2">
    <name type="scientific">Candidatus Thiodiazotropha lotti</name>
    <dbReference type="NCBI Taxonomy" id="2792787"/>
    <lineage>
        <taxon>Bacteria</taxon>
        <taxon>Pseudomonadati</taxon>
        <taxon>Pseudomonadota</taxon>
        <taxon>Gammaproteobacteria</taxon>
        <taxon>Chromatiales</taxon>
        <taxon>Sedimenticolaceae</taxon>
        <taxon>Candidatus Thiodiazotropha</taxon>
    </lineage>
</organism>
<comment type="caution">
    <text evidence="1">The sequence shown here is derived from an EMBL/GenBank/DDBJ whole genome shotgun (WGS) entry which is preliminary data.</text>
</comment>
<evidence type="ECO:0000313" key="2">
    <source>
        <dbReference type="Proteomes" id="UP000886687"/>
    </source>
</evidence>
<proteinExistence type="predicted"/>
<dbReference type="Proteomes" id="UP000886687">
    <property type="component" value="Unassembled WGS sequence"/>
</dbReference>
<name>A0A9E4K3A4_9GAMM</name>
<reference evidence="1" key="1">
    <citation type="journal article" date="2021" name="Proc. Natl. Acad. Sci. U.S.A.">
        <title>Global biogeography of chemosynthetic symbionts reveals both localized and globally distributed symbiont groups. .</title>
        <authorList>
            <person name="Osvatic J.T."/>
            <person name="Wilkins L.G.E."/>
            <person name="Leibrecht L."/>
            <person name="Leray M."/>
            <person name="Zauner S."/>
            <person name="Polzin J."/>
            <person name="Camacho Y."/>
            <person name="Gros O."/>
            <person name="van Gils J.A."/>
            <person name="Eisen J.A."/>
            <person name="Petersen J.M."/>
            <person name="Yuen B."/>
        </authorList>
    </citation>
    <scope>NUCLEOTIDE SEQUENCE</scope>
    <source>
        <strain evidence="1">MAGL173</strain>
    </source>
</reference>
<sequence>MKGRLQPISEAFVYGSPEQILSFSYRRVAAAPRRAVKGKKVQLGGRNGCKHRN</sequence>
<dbReference type="AlphaFoldDB" id="A0A9E4K3A4"/>
<evidence type="ECO:0000313" key="1">
    <source>
        <dbReference type="EMBL" id="MCG7938259.1"/>
    </source>
</evidence>
<protein>
    <submittedName>
        <fullName evidence="1">Uncharacterized protein</fullName>
    </submittedName>
</protein>